<keyword evidence="9" id="KW-1185">Reference proteome</keyword>
<dbReference type="InterPro" id="IPR045121">
    <property type="entry name" value="CoAse"/>
</dbReference>
<dbReference type="OrthoDB" id="206213at2759"/>
<feature type="domain" description="Nudix hydrolase" evidence="7">
    <location>
        <begin position="53"/>
        <end position="205"/>
    </location>
</feature>
<reference evidence="8" key="1">
    <citation type="journal article" date="2020" name="Nat. Commun.">
        <title>Large-scale genome sequencing of mycorrhizal fungi provides insights into the early evolution of symbiotic traits.</title>
        <authorList>
            <person name="Miyauchi S."/>
            <person name="Kiss E."/>
            <person name="Kuo A."/>
            <person name="Drula E."/>
            <person name="Kohler A."/>
            <person name="Sanchez-Garcia M."/>
            <person name="Morin E."/>
            <person name="Andreopoulos B."/>
            <person name="Barry K.W."/>
            <person name="Bonito G."/>
            <person name="Buee M."/>
            <person name="Carver A."/>
            <person name="Chen C."/>
            <person name="Cichocki N."/>
            <person name="Clum A."/>
            <person name="Culley D."/>
            <person name="Crous P.W."/>
            <person name="Fauchery L."/>
            <person name="Girlanda M."/>
            <person name="Hayes R.D."/>
            <person name="Keri Z."/>
            <person name="LaButti K."/>
            <person name="Lipzen A."/>
            <person name="Lombard V."/>
            <person name="Magnuson J."/>
            <person name="Maillard F."/>
            <person name="Murat C."/>
            <person name="Nolan M."/>
            <person name="Ohm R.A."/>
            <person name="Pangilinan J."/>
            <person name="Pereira M.F."/>
            <person name="Perotto S."/>
            <person name="Peter M."/>
            <person name="Pfister S."/>
            <person name="Riley R."/>
            <person name="Sitrit Y."/>
            <person name="Stielow J.B."/>
            <person name="Szollosi G."/>
            <person name="Zifcakova L."/>
            <person name="Stursova M."/>
            <person name="Spatafora J.W."/>
            <person name="Tedersoo L."/>
            <person name="Vaario L.M."/>
            <person name="Yamada A."/>
            <person name="Yan M."/>
            <person name="Wang P."/>
            <person name="Xu J."/>
            <person name="Bruns T."/>
            <person name="Baldrian P."/>
            <person name="Vilgalys R."/>
            <person name="Dunand C."/>
            <person name="Henrissat B."/>
            <person name="Grigoriev I.V."/>
            <person name="Hibbett D."/>
            <person name="Nagy L.G."/>
            <person name="Martin F.M."/>
        </authorList>
    </citation>
    <scope>NUCLEOTIDE SEQUENCE</scope>
    <source>
        <strain evidence="8">UP504</strain>
    </source>
</reference>
<evidence type="ECO:0000256" key="3">
    <source>
        <dbReference type="ARBA" id="ARBA00022723"/>
    </source>
</evidence>
<dbReference type="InterPro" id="IPR015797">
    <property type="entry name" value="NUDIX_hydrolase-like_dom_sf"/>
</dbReference>
<keyword evidence="6" id="KW-0464">Manganese</keyword>
<dbReference type="CDD" id="cd03426">
    <property type="entry name" value="NUDIX_CoAse_Nudt7"/>
    <property type="match status" value="1"/>
</dbReference>
<evidence type="ECO:0000256" key="4">
    <source>
        <dbReference type="ARBA" id="ARBA00022801"/>
    </source>
</evidence>
<keyword evidence="4" id="KW-0378">Hydrolase</keyword>
<evidence type="ECO:0000256" key="1">
    <source>
        <dbReference type="ARBA" id="ARBA00001936"/>
    </source>
</evidence>
<comment type="caution">
    <text evidence="8">The sequence shown here is derived from an EMBL/GenBank/DDBJ whole genome shotgun (WGS) entry which is preliminary data.</text>
</comment>
<evidence type="ECO:0000256" key="6">
    <source>
        <dbReference type="ARBA" id="ARBA00023211"/>
    </source>
</evidence>
<accession>A0A9P6AIL3</accession>
<evidence type="ECO:0000256" key="5">
    <source>
        <dbReference type="ARBA" id="ARBA00022842"/>
    </source>
</evidence>
<dbReference type="SUPFAM" id="SSF55811">
    <property type="entry name" value="Nudix"/>
    <property type="match status" value="1"/>
</dbReference>
<keyword evidence="5" id="KW-0460">Magnesium</keyword>
<dbReference type="GO" id="GO:0046872">
    <property type="term" value="F:metal ion binding"/>
    <property type="evidence" value="ECO:0007669"/>
    <property type="project" value="UniProtKB-KW"/>
</dbReference>
<name>A0A9P6AIL3_9AGAM</name>
<organism evidence="8 9">
    <name type="scientific">Hydnum rufescens UP504</name>
    <dbReference type="NCBI Taxonomy" id="1448309"/>
    <lineage>
        <taxon>Eukaryota</taxon>
        <taxon>Fungi</taxon>
        <taxon>Dikarya</taxon>
        <taxon>Basidiomycota</taxon>
        <taxon>Agaricomycotina</taxon>
        <taxon>Agaricomycetes</taxon>
        <taxon>Cantharellales</taxon>
        <taxon>Hydnaceae</taxon>
        <taxon>Hydnum</taxon>
    </lineage>
</organism>
<evidence type="ECO:0000256" key="2">
    <source>
        <dbReference type="ARBA" id="ARBA00001946"/>
    </source>
</evidence>
<dbReference type="EMBL" id="MU129112">
    <property type="protein sequence ID" value="KAF9506396.1"/>
    <property type="molecule type" value="Genomic_DNA"/>
</dbReference>
<protein>
    <recommendedName>
        <fullName evidence="7">Nudix hydrolase domain-containing protein</fullName>
    </recommendedName>
</protein>
<evidence type="ECO:0000313" key="9">
    <source>
        <dbReference type="Proteomes" id="UP000886523"/>
    </source>
</evidence>
<dbReference type="InterPro" id="IPR000086">
    <property type="entry name" value="NUDIX_hydrolase_dom"/>
</dbReference>
<keyword evidence="3" id="KW-0479">Metal-binding</keyword>
<dbReference type="Pfam" id="PF00293">
    <property type="entry name" value="NUDIX"/>
    <property type="match status" value="1"/>
</dbReference>
<proteinExistence type="predicted"/>
<evidence type="ECO:0000259" key="7">
    <source>
        <dbReference type="PROSITE" id="PS51462"/>
    </source>
</evidence>
<evidence type="ECO:0000313" key="8">
    <source>
        <dbReference type="EMBL" id="KAF9506396.1"/>
    </source>
</evidence>
<dbReference type="PROSITE" id="PS51462">
    <property type="entry name" value="NUDIX"/>
    <property type="match status" value="1"/>
</dbReference>
<comment type="cofactor">
    <cofactor evidence="2">
        <name>Mg(2+)</name>
        <dbReference type="ChEBI" id="CHEBI:18420"/>
    </cofactor>
</comment>
<dbReference type="PANTHER" id="PTHR12992:SF11">
    <property type="entry name" value="MITOCHONDRIAL COENZYME A DIPHOSPHATASE NUDT8"/>
    <property type="match status" value="1"/>
</dbReference>
<dbReference type="GO" id="GO:0010945">
    <property type="term" value="F:coenzyme A diphosphatase activity"/>
    <property type="evidence" value="ECO:0007669"/>
    <property type="project" value="InterPro"/>
</dbReference>
<dbReference type="PANTHER" id="PTHR12992">
    <property type="entry name" value="NUDIX HYDROLASE"/>
    <property type="match status" value="1"/>
</dbReference>
<dbReference type="AlphaFoldDB" id="A0A9P6AIL3"/>
<comment type="cofactor">
    <cofactor evidence="1">
        <name>Mn(2+)</name>
        <dbReference type="ChEBI" id="CHEBI:29035"/>
    </cofactor>
</comment>
<dbReference type="Proteomes" id="UP000886523">
    <property type="component" value="Unassembled WGS sequence"/>
</dbReference>
<sequence>MRGQLWSEGECYDYSPHLSLSEPLTLTSLHTIRRLLTATSSPLANASNSNDGAPAASVLIGLCNMDGVSGIILEVRNSLLRAHSGEISFPGGKVDKTDATLIDTALRETQEEIGVRPSQVEILGQLSPAMPSLSGMPVHCFVGYIHSLDLPQPAATNTPLRSIALSSLTASASEVSQIFHLPLSYLIDPRRLRIHKLPHRPPYYALNVTDRVNLGDPDVPRIEVWGLTGWYLNQFMRRLNVY</sequence>
<dbReference type="Gene3D" id="3.90.79.10">
    <property type="entry name" value="Nucleoside Triphosphate Pyrophosphohydrolase"/>
    <property type="match status" value="1"/>
</dbReference>
<gene>
    <name evidence="8" type="ORF">BS47DRAFT_1378133</name>
</gene>